<evidence type="ECO:0000256" key="24">
    <source>
        <dbReference type="SAM" id="Phobius"/>
    </source>
</evidence>
<dbReference type="Gene3D" id="6.10.280.130">
    <property type="match status" value="1"/>
</dbReference>
<keyword evidence="14 21" id="KW-0249">Electron transport</keyword>
<evidence type="ECO:0000256" key="14">
    <source>
        <dbReference type="ARBA" id="ARBA00022982"/>
    </source>
</evidence>
<organism evidence="26 27">
    <name type="scientific">Prosthecodimorpha staleyi</name>
    <dbReference type="NCBI Taxonomy" id="2840188"/>
    <lineage>
        <taxon>Bacteria</taxon>
        <taxon>Pseudomonadati</taxon>
        <taxon>Pseudomonadota</taxon>
        <taxon>Alphaproteobacteria</taxon>
        <taxon>Hyphomicrobiales</taxon>
        <taxon>Ancalomicrobiaceae</taxon>
        <taxon>Prosthecodimorpha</taxon>
    </lineage>
</organism>
<dbReference type="InterPro" id="IPR036909">
    <property type="entry name" value="Cyt_c-like_dom_sf"/>
</dbReference>
<evidence type="ECO:0000256" key="1">
    <source>
        <dbReference type="ARBA" id="ARBA00004533"/>
    </source>
</evidence>
<sequence>MADKEIDRLSGISTTGHEWDGLKELNNPLPKWWLWTWYASILWALVYYVLYPSWPLATSYTKGLLGYSQRQDALDKVAEGQAARAVVGKGLATAELSAIAADPKMREFAMANGKAAFGDNCAPCHGSAGVGGPGFPSLQDDDWLWGGKLSDIHQTLKVGIRSTHDETRQTQMPAFGKDGVLKKEEISTVADYVLSLSGKATASDAGKQLFADNCASCHGEDGKGNLEMGAPNLTDAIWLYGGTKEKIVETVTNSRAGVMPTWEGRLDPVTIKSLAVYVHSLGGGKPD</sequence>
<evidence type="ECO:0000256" key="20">
    <source>
        <dbReference type="ARBA" id="ARBA00025525"/>
    </source>
</evidence>
<keyword evidence="15 24" id="KW-1133">Transmembrane helix</keyword>
<evidence type="ECO:0000256" key="8">
    <source>
        <dbReference type="ARBA" id="ARBA00022617"/>
    </source>
</evidence>
<evidence type="ECO:0000256" key="23">
    <source>
        <dbReference type="PIRSR" id="PIRSR000006-2"/>
    </source>
</evidence>
<keyword evidence="17 21" id="KW-0408">Iron</keyword>
<evidence type="ECO:0000256" key="17">
    <source>
        <dbReference type="ARBA" id="ARBA00023004"/>
    </source>
</evidence>
<evidence type="ECO:0000256" key="9">
    <source>
        <dbReference type="ARBA" id="ARBA00022660"/>
    </source>
</evidence>
<evidence type="ECO:0000313" key="27">
    <source>
        <dbReference type="Proteomes" id="UP000766595"/>
    </source>
</evidence>
<evidence type="ECO:0000256" key="7">
    <source>
        <dbReference type="ARBA" id="ARBA00022519"/>
    </source>
</evidence>
<protein>
    <recommendedName>
        <fullName evidence="21">Cbb3-type cytochrome c oxidase subunit</fullName>
    </recommendedName>
</protein>
<keyword evidence="13 21" id="KW-0375">Hydrogen ion transport</keyword>
<dbReference type="Gene3D" id="1.10.760.10">
    <property type="entry name" value="Cytochrome c-like domain"/>
    <property type="match status" value="2"/>
</dbReference>
<feature type="binding site" description="covalent" evidence="23">
    <location>
        <position position="121"/>
    </location>
    <ligand>
        <name>heme c</name>
        <dbReference type="ChEBI" id="CHEBI:61717"/>
        <label>1</label>
    </ligand>
</feature>
<evidence type="ECO:0000256" key="13">
    <source>
        <dbReference type="ARBA" id="ARBA00022781"/>
    </source>
</evidence>
<dbReference type="NCBIfam" id="TIGR00782">
    <property type="entry name" value="ccoP"/>
    <property type="match status" value="1"/>
</dbReference>
<feature type="binding site" description="axial binding residue" evidence="22">
    <location>
        <position position="218"/>
    </location>
    <ligand>
        <name>heme c</name>
        <dbReference type="ChEBI" id="CHEBI:61717"/>
        <label>2</label>
    </ligand>
    <ligandPart>
        <name>Fe</name>
        <dbReference type="ChEBI" id="CHEBI:18248"/>
    </ligandPart>
</feature>
<feature type="binding site" description="covalent" evidence="23">
    <location>
        <position position="217"/>
    </location>
    <ligand>
        <name>heme c</name>
        <dbReference type="ChEBI" id="CHEBI:61717"/>
        <label>2</label>
    </ligand>
</feature>
<feature type="binding site" description="axial binding residue" evidence="22">
    <location>
        <position position="172"/>
    </location>
    <ligand>
        <name>heme c</name>
        <dbReference type="ChEBI" id="CHEBI:61717"/>
        <label>2</label>
    </ligand>
    <ligandPart>
        <name>Fe</name>
        <dbReference type="ChEBI" id="CHEBI:18248"/>
    </ligandPart>
</feature>
<feature type="binding site" description="covalent" evidence="23">
    <location>
        <position position="124"/>
    </location>
    <ligand>
        <name>heme c</name>
        <dbReference type="ChEBI" id="CHEBI:61717"/>
        <label>1</label>
    </ligand>
</feature>
<evidence type="ECO:0000259" key="25">
    <source>
        <dbReference type="PROSITE" id="PS51007"/>
    </source>
</evidence>
<keyword evidence="7 21" id="KW-0997">Cell inner membrane</keyword>
<comment type="similarity">
    <text evidence="3 21">Belongs to the CcoP / FixP family.</text>
</comment>
<feature type="binding site" description="axial binding residue" evidence="22">
    <location>
        <position position="125"/>
    </location>
    <ligand>
        <name>heme c</name>
        <dbReference type="ChEBI" id="CHEBI:61717"/>
        <label>1</label>
    </ligand>
    <ligandPart>
        <name>Fe</name>
        <dbReference type="ChEBI" id="CHEBI:18248"/>
    </ligandPart>
</feature>
<keyword evidence="9 21" id="KW-0679">Respiratory chain</keyword>
<keyword evidence="6 21" id="KW-1003">Cell membrane</keyword>
<evidence type="ECO:0000256" key="18">
    <source>
        <dbReference type="ARBA" id="ARBA00023065"/>
    </source>
</evidence>
<evidence type="ECO:0000256" key="15">
    <source>
        <dbReference type="ARBA" id="ARBA00022989"/>
    </source>
</evidence>
<dbReference type="InterPro" id="IPR008168">
    <property type="entry name" value="Cyt_C_IC"/>
</dbReference>
<dbReference type="GO" id="GO:0016491">
    <property type="term" value="F:oxidoreductase activity"/>
    <property type="evidence" value="ECO:0007669"/>
    <property type="project" value="UniProtKB-KW"/>
</dbReference>
<dbReference type="InterPro" id="IPR004678">
    <property type="entry name" value="Cyt_c_oxidase_cbb3_su3"/>
</dbReference>
<dbReference type="PANTHER" id="PTHR33751">
    <property type="entry name" value="CBB3-TYPE CYTOCHROME C OXIDASE SUBUNIT FIXP"/>
    <property type="match status" value="1"/>
</dbReference>
<feature type="domain" description="Cytochrome c" evidence="25">
    <location>
        <begin position="108"/>
        <end position="197"/>
    </location>
</feature>
<dbReference type="Proteomes" id="UP000766595">
    <property type="component" value="Unassembled WGS sequence"/>
</dbReference>
<comment type="pathway">
    <text evidence="2 21">Energy metabolism; oxidative phosphorylation.</text>
</comment>
<accession>A0A947D8F1</accession>
<comment type="caution">
    <text evidence="26">The sequence shown here is derived from an EMBL/GenBank/DDBJ whole genome shotgun (WGS) entry which is preliminary data.</text>
</comment>
<keyword evidence="27" id="KW-1185">Reference proteome</keyword>
<evidence type="ECO:0000256" key="16">
    <source>
        <dbReference type="ARBA" id="ARBA00023002"/>
    </source>
</evidence>
<dbReference type="GO" id="GO:0005886">
    <property type="term" value="C:plasma membrane"/>
    <property type="evidence" value="ECO:0007669"/>
    <property type="project" value="UniProtKB-SubCell"/>
</dbReference>
<keyword evidence="18 21" id="KW-0406">Ion transport</keyword>
<reference evidence="26 27" key="1">
    <citation type="submission" date="2021-06" db="EMBL/GenBank/DDBJ databases">
        <authorList>
            <person name="Grouzdev D.S."/>
            <person name="Koziaeva V."/>
        </authorList>
    </citation>
    <scope>NUCLEOTIDE SEQUENCE [LARGE SCALE GENOMIC DNA]</scope>
    <source>
        <strain evidence="26 27">22</strain>
    </source>
</reference>
<evidence type="ECO:0000256" key="3">
    <source>
        <dbReference type="ARBA" id="ARBA00006113"/>
    </source>
</evidence>
<keyword evidence="11 21" id="KW-0479">Metal-binding</keyword>
<dbReference type="Pfam" id="PF14715">
    <property type="entry name" value="FixP_N"/>
    <property type="match status" value="1"/>
</dbReference>
<dbReference type="RefSeq" id="WP_261970517.1">
    <property type="nucleotide sequence ID" value="NZ_JAHHZF010000011.1"/>
</dbReference>
<keyword evidence="5 21" id="KW-0813">Transport</keyword>
<dbReference type="GO" id="GO:0005506">
    <property type="term" value="F:iron ion binding"/>
    <property type="evidence" value="ECO:0007669"/>
    <property type="project" value="InterPro"/>
</dbReference>
<dbReference type="PRINTS" id="PR00605">
    <property type="entry name" value="CYTCHROMECIC"/>
</dbReference>
<dbReference type="PANTHER" id="PTHR33751:SF1">
    <property type="entry name" value="CBB3-TYPE CYTOCHROME C OXIDASE SUBUNIT FIXP"/>
    <property type="match status" value="1"/>
</dbReference>
<dbReference type="GO" id="GO:0009055">
    <property type="term" value="F:electron transfer activity"/>
    <property type="evidence" value="ECO:0007669"/>
    <property type="project" value="InterPro"/>
</dbReference>
<comment type="cofactor">
    <cofactor evidence="21 23">
        <name>heme c</name>
        <dbReference type="ChEBI" id="CHEBI:61717"/>
    </cofactor>
    <text evidence="21 23">Binds 2 heme C groups per subunit.</text>
</comment>
<dbReference type="GO" id="GO:0020037">
    <property type="term" value="F:heme binding"/>
    <property type="evidence" value="ECO:0007669"/>
    <property type="project" value="InterPro"/>
</dbReference>
<dbReference type="PROSITE" id="PS51007">
    <property type="entry name" value="CYTC"/>
    <property type="match status" value="2"/>
</dbReference>
<evidence type="ECO:0000256" key="12">
    <source>
        <dbReference type="ARBA" id="ARBA00022737"/>
    </source>
</evidence>
<keyword evidence="12" id="KW-0677">Repeat</keyword>
<feature type="transmembrane region" description="Helical" evidence="24">
    <location>
        <begin position="32"/>
        <end position="50"/>
    </location>
</feature>
<gene>
    <name evidence="26" type="primary">ccoP</name>
    <name evidence="26" type="ORF">KL771_21225</name>
</gene>
<evidence type="ECO:0000313" key="26">
    <source>
        <dbReference type="EMBL" id="MBT9291999.1"/>
    </source>
</evidence>
<evidence type="ECO:0000256" key="5">
    <source>
        <dbReference type="ARBA" id="ARBA00022448"/>
    </source>
</evidence>
<comment type="subunit">
    <text evidence="4">Component of the cbb3-type cytochrome c oxidase at least composed of FixN, FixO, FixQ and FixP.</text>
</comment>
<dbReference type="InterPro" id="IPR038414">
    <property type="entry name" value="CcoP_N_sf"/>
</dbReference>
<dbReference type="PIRSF" id="PIRSF000006">
    <property type="entry name" value="Cbb3-Cox_fixP"/>
    <property type="match status" value="1"/>
</dbReference>
<evidence type="ECO:0000256" key="22">
    <source>
        <dbReference type="PIRSR" id="PIRSR000006-1"/>
    </source>
</evidence>
<keyword evidence="10 24" id="KW-0812">Transmembrane</keyword>
<evidence type="ECO:0000256" key="2">
    <source>
        <dbReference type="ARBA" id="ARBA00004673"/>
    </source>
</evidence>
<feature type="binding site" description="axial binding residue" evidence="22">
    <location>
        <position position="259"/>
    </location>
    <ligand>
        <name>heme c</name>
        <dbReference type="ChEBI" id="CHEBI:61717"/>
        <label>1</label>
    </ligand>
    <ligandPart>
        <name>Fe</name>
        <dbReference type="ChEBI" id="CHEBI:18248"/>
    </ligandPart>
</feature>
<comment type="function">
    <text evidence="20">C-type cytochrome. Part of the cbb3-type cytochrome c oxidase complex. FixP subunit is required for transferring electrons from donor cytochrome c via its heme groups to FixO subunit. From there, electrons are shuttled to the catalytic binuclear center of FixN subunit where oxygen reduction takes place. The complex also functions as a proton pump.</text>
</comment>
<evidence type="ECO:0000256" key="6">
    <source>
        <dbReference type="ARBA" id="ARBA00022475"/>
    </source>
</evidence>
<evidence type="ECO:0000256" key="11">
    <source>
        <dbReference type="ARBA" id="ARBA00022723"/>
    </source>
</evidence>
<dbReference type="EMBL" id="JAHHZF010000011">
    <property type="protein sequence ID" value="MBT9291999.1"/>
    <property type="molecule type" value="Genomic_DNA"/>
</dbReference>
<dbReference type="InterPro" id="IPR032858">
    <property type="entry name" value="CcoP_N"/>
</dbReference>
<evidence type="ECO:0000256" key="4">
    <source>
        <dbReference type="ARBA" id="ARBA00011203"/>
    </source>
</evidence>
<dbReference type="AlphaFoldDB" id="A0A947D8F1"/>
<dbReference type="InterPro" id="IPR009056">
    <property type="entry name" value="Cyt_c-like_dom"/>
</dbReference>
<dbReference type="Pfam" id="PF13442">
    <property type="entry name" value="Cytochrome_CBB3"/>
    <property type="match status" value="1"/>
</dbReference>
<evidence type="ECO:0000256" key="10">
    <source>
        <dbReference type="ARBA" id="ARBA00022692"/>
    </source>
</evidence>
<dbReference type="GO" id="GO:1902600">
    <property type="term" value="P:proton transmembrane transport"/>
    <property type="evidence" value="ECO:0007669"/>
    <property type="project" value="UniProtKB-KW"/>
</dbReference>
<evidence type="ECO:0000256" key="19">
    <source>
        <dbReference type="ARBA" id="ARBA00023136"/>
    </source>
</evidence>
<proteinExistence type="inferred from homology"/>
<dbReference type="Pfam" id="PF00034">
    <property type="entry name" value="Cytochrom_C"/>
    <property type="match status" value="1"/>
</dbReference>
<keyword evidence="16 21" id="KW-0560">Oxidoreductase</keyword>
<dbReference type="InterPro" id="IPR050597">
    <property type="entry name" value="Cytochrome_c_Oxidase_Subunit"/>
</dbReference>
<keyword evidence="8 21" id="KW-0349">Heme</keyword>
<keyword evidence="19 21" id="KW-0472">Membrane</keyword>
<comment type="subcellular location">
    <subcellularLocation>
        <location evidence="1 21">Cell inner membrane</location>
    </subcellularLocation>
</comment>
<evidence type="ECO:0000256" key="21">
    <source>
        <dbReference type="PIRNR" id="PIRNR000006"/>
    </source>
</evidence>
<dbReference type="SUPFAM" id="SSF46626">
    <property type="entry name" value="Cytochrome c"/>
    <property type="match status" value="2"/>
</dbReference>
<name>A0A947D8F1_9HYPH</name>
<feature type="binding site" description="covalent" evidence="23">
    <location>
        <position position="214"/>
    </location>
    <ligand>
        <name>heme c</name>
        <dbReference type="ChEBI" id="CHEBI:61717"/>
        <label>2</label>
    </ligand>
</feature>
<feature type="domain" description="Cytochrome c" evidence="25">
    <location>
        <begin position="201"/>
        <end position="282"/>
    </location>
</feature>